<proteinExistence type="predicted"/>
<organism evidence="2">
    <name type="scientific">Arundo donax</name>
    <name type="common">Giant reed</name>
    <name type="synonym">Donax arundinaceus</name>
    <dbReference type="NCBI Taxonomy" id="35708"/>
    <lineage>
        <taxon>Eukaryota</taxon>
        <taxon>Viridiplantae</taxon>
        <taxon>Streptophyta</taxon>
        <taxon>Embryophyta</taxon>
        <taxon>Tracheophyta</taxon>
        <taxon>Spermatophyta</taxon>
        <taxon>Magnoliopsida</taxon>
        <taxon>Liliopsida</taxon>
        <taxon>Poales</taxon>
        <taxon>Poaceae</taxon>
        <taxon>PACMAD clade</taxon>
        <taxon>Arundinoideae</taxon>
        <taxon>Arundineae</taxon>
        <taxon>Arundo</taxon>
    </lineage>
</organism>
<reference evidence="2" key="1">
    <citation type="submission" date="2014-09" db="EMBL/GenBank/DDBJ databases">
        <authorList>
            <person name="Magalhaes I.L.F."/>
            <person name="Oliveira U."/>
            <person name="Santos F.R."/>
            <person name="Vidigal T.H.D.A."/>
            <person name="Brescovit A.D."/>
            <person name="Santos A.J."/>
        </authorList>
    </citation>
    <scope>NUCLEOTIDE SEQUENCE</scope>
    <source>
        <tissue evidence="2">Shoot tissue taken approximately 20 cm above the soil surface</tissue>
    </source>
</reference>
<sequence length="103" mass="10845">MKNPNPAAFIARCFPFSRRNPLIAAYIASTPRSSAESTPIIDPGCRSAPSPLPTATPPHPHPSILTFLPSSAAPSSHQRPWNSIPAVWTAFLSLGCVANAQGS</sequence>
<dbReference type="EMBL" id="GBRH01217357">
    <property type="protein sequence ID" value="JAD80538.1"/>
    <property type="molecule type" value="Transcribed_RNA"/>
</dbReference>
<evidence type="ECO:0000256" key="1">
    <source>
        <dbReference type="SAM" id="MobiDB-lite"/>
    </source>
</evidence>
<name>A0A0A9D1G8_ARUDO</name>
<evidence type="ECO:0000313" key="2">
    <source>
        <dbReference type="EMBL" id="JAD80538.1"/>
    </source>
</evidence>
<reference evidence="2" key="2">
    <citation type="journal article" date="2015" name="Data Brief">
        <title>Shoot transcriptome of the giant reed, Arundo donax.</title>
        <authorList>
            <person name="Barrero R.A."/>
            <person name="Guerrero F.D."/>
            <person name="Moolhuijzen P."/>
            <person name="Goolsby J.A."/>
            <person name="Tidwell J."/>
            <person name="Bellgard S.E."/>
            <person name="Bellgard M.I."/>
        </authorList>
    </citation>
    <scope>NUCLEOTIDE SEQUENCE</scope>
    <source>
        <tissue evidence="2">Shoot tissue taken approximately 20 cm above the soil surface</tissue>
    </source>
</reference>
<feature type="compositionally biased region" description="Pro residues" evidence="1">
    <location>
        <begin position="50"/>
        <end position="61"/>
    </location>
</feature>
<accession>A0A0A9D1G8</accession>
<protein>
    <submittedName>
        <fullName evidence="2">Uncharacterized protein</fullName>
    </submittedName>
</protein>
<feature type="region of interest" description="Disordered" evidence="1">
    <location>
        <begin position="34"/>
        <end position="64"/>
    </location>
</feature>
<dbReference type="AlphaFoldDB" id="A0A0A9D1G8"/>